<gene>
    <name evidence="1" type="ORF">BTO18_01405</name>
</gene>
<evidence type="ECO:0000313" key="1">
    <source>
        <dbReference type="EMBL" id="PQJ77922.1"/>
    </source>
</evidence>
<dbReference type="AlphaFoldDB" id="A0A2S7WKV0"/>
<protein>
    <submittedName>
        <fullName evidence="1">Uncharacterized protein</fullName>
    </submittedName>
</protein>
<organism evidence="1 2">
    <name type="scientific">Polaribacter porphyrae</name>
    <dbReference type="NCBI Taxonomy" id="1137780"/>
    <lineage>
        <taxon>Bacteria</taxon>
        <taxon>Pseudomonadati</taxon>
        <taxon>Bacteroidota</taxon>
        <taxon>Flavobacteriia</taxon>
        <taxon>Flavobacteriales</taxon>
        <taxon>Flavobacteriaceae</taxon>
    </lineage>
</organism>
<accession>A0A2S7WKV0</accession>
<name>A0A2S7WKV0_9FLAO</name>
<proteinExistence type="predicted"/>
<dbReference type="RefSeq" id="WP_105014505.1">
    <property type="nucleotide sequence ID" value="NZ_MSCN01000001.1"/>
</dbReference>
<keyword evidence="2" id="KW-1185">Reference proteome</keyword>
<dbReference type="OrthoDB" id="5464618at2"/>
<dbReference type="Proteomes" id="UP000238882">
    <property type="component" value="Unassembled WGS sequence"/>
</dbReference>
<reference evidence="1 2" key="1">
    <citation type="submission" date="2016-12" db="EMBL/GenBank/DDBJ databases">
        <title>Trade-off between light-utilization and light-protection in marine flavobacteria.</title>
        <authorList>
            <person name="Kumagai Y."/>
            <person name="Yoshizawa S."/>
            <person name="Kogure K."/>
            <person name="Iwasaki W."/>
        </authorList>
    </citation>
    <scope>NUCLEOTIDE SEQUENCE [LARGE SCALE GENOMIC DNA]</scope>
    <source>
        <strain evidence="1 2">NBRC 108759</strain>
    </source>
</reference>
<comment type="caution">
    <text evidence="1">The sequence shown here is derived from an EMBL/GenBank/DDBJ whole genome shotgun (WGS) entry which is preliminary data.</text>
</comment>
<evidence type="ECO:0000313" key="2">
    <source>
        <dbReference type="Proteomes" id="UP000238882"/>
    </source>
</evidence>
<sequence length="163" mass="19495">MFRFISYLKFLLESKNQHGVHSPFVFDFVTKGLYQKLPKNMGLSQYERLELLSKKEQKILSKTINYFKIDAIHTEIKTDLKTQEKKHRLLYISNINNINSILNDELVSNYFIVIHNIHKNKQTQQKWLKIIQKNNATVTIDLFYFGLIFFRVSQAKEHFIIRV</sequence>
<dbReference type="EMBL" id="MSCN01000001">
    <property type="protein sequence ID" value="PQJ77922.1"/>
    <property type="molecule type" value="Genomic_DNA"/>
</dbReference>